<keyword evidence="10" id="KW-0496">Mitochondrion</keyword>
<dbReference type="InterPro" id="IPR051475">
    <property type="entry name" value="Diverse_Ion_Transporter"/>
</dbReference>
<keyword evidence="7" id="KW-0808">Transferase</keyword>
<dbReference type="GO" id="GO:0005739">
    <property type="term" value="C:mitochondrion"/>
    <property type="evidence" value="ECO:0007669"/>
    <property type="project" value="UniProtKB-SubCell"/>
</dbReference>
<accession>A0AAW1N798</accession>
<dbReference type="SUPFAM" id="SSF53335">
    <property type="entry name" value="S-adenosyl-L-methionine-dependent methyltransferases"/>
    <property type="match status" value="1"/>
</dbReference>
<evidence type="ECO:0000256" key="9">
    <source>
        <dbReference type="ARBA" id="ARBA00022989"/>
    </source>
</evidence>
<evidence type="ECO:0000256" key="10">
    <source>
        <dbReference type="ARBA" id="ARBA00023128"/>
    </source>
</evidence>
<protein>
    <recommendedName>
        <fullName evidence="4">type II protein arginine methyltransferase</fullName>
        <ecNumber evidence="4">2.1.1.320</ecNumber>
    </recommendedName>
    <alternativeName>
        <fullName evidence="12">Protein midA homolog</fullName>
    </alternativeName>
</protein>
<feature type="transmembrane region" description="Helical" evidence="14">
    <location>
        <begin position="1174"/>
        <end position="1192"/>
    </location>
</feature>
<gene>
    <name evidence="16" type="ORF">QE152_g1465</name>
</gene>
<keyword evidence="6 16" id="KW-0489">Methyltransferase</keyword>
<keyword evidence="5" id="KW-0813">Transport</keyword>
<comment type="catalytic activity">
    <reaction evidence="13">
        <text>L-arginyl-[protein] + 2 S-adenosyl-L-methionine = N(omega),N(omega)'-dimethyl-L-arginyl-[protein] + 2 S-adenosyl-L-homocysteine + 2 H(+)</text>
        <dbReference type="Rhea" id="RHEA:48108"/>
        <dbReference type="Rhea" id="RHEA-COMP:10532"/>
        <dbReference type="Rhea" id="RHEA-COMP:11992"/>
        <dbReference type="ChEBI" id="CHEBI:15378"/>
        <dbReference type="ChEBI" id="CHEBI:29965"/>
        <dbReference type="ChEBI" id="CHEBI:57856"/>
        <dbReference type="ChEBI" id="CHEBI:59789"/>
        <dbReference type="ChEBI" id="CHEBI:88221"/>
        <dbReference type="EC" id="2.1.1.320"/>
    </reaction>
</comment>
<evidence type="ECO:0000256" key="11">
    <source>
        <dbReference type="ARBA" id="ARBA00023136"/>
    </source>
</evidence>
<feature type="transmembrane region" description="Helical" evidence="14">
    <location>
        <begin position="810"/>
        <end position="833"/>
    </location>
</feature>
<dbReference type="InterPro" id="IPR003788">
    <property type="entry name" value="NDUFAF7"/>
</dbReference>
<dbReference type="GO" id="GO:0035243">
    <property type="term" value="F:protein-arginine omega-N symmetric methyltransferase activity"/>
    <property type="evidence" value="ECO:0007669"/>
    <property type="project" value="UniProtKB-EC"/>
</dbReference>
<evidence type="ECO:0000256" key="8">
    <source>
        <dbReference type="ARBA" id="ARBA00022692"/>
    </source>
</evidence>
<feature type="transmembrane region" description="Helical" evidence="14">
    <location>
        <begin position="1265"/>
        <end position="1288"/>
    </location>
</feature>
<dbReference type="InterPro" id="IPR029063">
    <property type="entry name" value="SAM-dependent_MTases_sf"/>
</dbReference>
<feature type="transmembrane region" description="Helical" evidence="14">
    <location>
        <begin position="1075"/>
        <end position="1092"/>
    </location>
</feature>
<evidence type="ECO:0000256" key="3">
    <source>
        <dbReference type="ARBA" id="ARBA00005891"/>
    </source>
</evidence>
<feature type="transmembrane region" description="Helical" evidence="14">
    <location>
        <begin position="962"/>
        <end position="984"/>
    </location>
</feature>
<dbReference type="Proteomes" id="UP001458880">
    <property type="component" value="Unassembled WGS sequence"/>
</dbReference>
<dbReference type="CDD" id="cd01116">
    <property type="entry name" value="P_permease"/>
    <property type="match status" value="1"/>
</dbReference>
<keyword evidence="9 14" id="KW-1133">Transmembrane helix</keyword>
<comment type="subcellular location">
    <subcellularLocation>
        <location evidence="1">Membrane</location>
        <topology evidence="1">Multi-pass membrane protein</topology>
    </subcellularLocation>
    <subcellularLocation>
        <location evidence="2">Mitochondrion</location>
    </subcellularLocation>
</comment>
<evidence type="ECO:0000256" key="5">
    <source>
        <dbReference type="ARBA" id="ARBA00022448"/>
    </source>
</evidence>
<evidence type="ECO:0000313" key="17">
    <source>
        <dbReference type="Proteomes" id="UP001458880"/>
    </source>
</evidence>
<feature type="transmembrane region" description="Helical" evidence="14">
    <location>
        <begin position="1130"/>
        <end position="1154"/>
    </location>
</feature>
<dbReference type="InterPro" id="IPR038375">
    <property type="entry name" value="NDUFAF7_sf"/>
</dbReference>
<dbReference type="InterPro" id="IPR004680">
    <property type="entry name" value="Cit_transptr-like_dom"/>
</dbReference>
<evidence type="ECO:0000313" key="16">
    <source>
        <dbReference type="EMBL" id="KAK9754140.1"/>
    </source>
</evidence>
<feature type="transmembrane region" description="Helical" evidence="14">
    <location>
        <begin position="785"/>
        <end position="804"/>
    </location>
</feature>
<dbReference type="GO" id="GO:0016020">
    <property type="term" value="C:membrane"/>
    <property type="evidence" value="ECO:0007669"/>
    <property type="project" value="UniProtKB-SubCell"/>
</dbReference>
<evidence type="ECO:0000256" key="12">
    <source>
        <dbReference type="ARBA" id="ARBA00030400"/>
    </source>
</evidence>
<evidence type="ECO:0000256" key="7">
    <source>
        <dbReference type="ARBA" id="ARBA00022679"/>
    </source>
</evidence>
<comment type="similarity">
    <text evidence="3">Belongs to the NDUFAF7 family.</text>
</comment>
<dbReference type="Gene3D" id="3.40.50.12710">
    <property type="match status" value="1"/>
</dbReference>
<organism evidence="16 17">
    <name type="scientific">Popillia japonica</name>
    <name type="common">Japanese beetle</name>
    <dbReference type="NCBI Taxonomy" id="7064"/>
    <lineage>
        <taxon>Eukaryota</taxon>
        <taxon>Metazoa</taxon>
        <taxon>Ecdysozoa</taxon>
        <taxon>Arthropoda</taxon>
        <taxon>Hexapoda</taxon>
        <taxon>Insecta</taxon>
        <taxon>Pterygota</taxon>
        <taxon>Neoptera</taxon>
        <taxon>Endopterygota</taxon>
        <taxon>Coleoptera</taxon>
        <taxon>Polyphaga</taxon>
        <taxon>Scarabaeiformia</taxon>
        <taxon>Scarabaeidae</taxon>
        <taxon>Rutelinae</taxon>
        <taxon>Popillia</taxon>
    </lineage>
</organism>
<keyword evidence="17" id="KW-1185">Reference proteome</keyword>
<dbReference type="Pfam" id="PF03600">
    <property type="entry name" value="CitMHS"/>
    <property type="match status" value="1"/>
</dbReference>
<reference evidence="16 17" key="1">
    <citation type="journal article" date="2024" name="BMC Genomics">
        <title>De novo assembly and annotation of Popillia japonica's genome with initial clues to its potential as an invasive pest.</title>
        <authorList>
            <person name="Cucini C."/>
            <person name="Boschi S."/>
            <person name="Funari R."/>
            <person name="Cardaioli E."/>
            <person name="Iannotti N."/>
            <person name="Marturano G."/>
            <person name="Paoli F."/>
            <person name="Bruttini M."/>
            <person name="Carapelli A."/>
            <person name="Frati F."/>
            <person name="Nardi F."/>
        </authorList>
    </citation>
    <scope>NUCLEOTIDE SEQUENCE [LARGE SCALE GENOMIC DNA]</scope>
    <source>
        <strain evidence="16">DMR45628</strain>
    </source>
</reference>
<dbReference type="Pfam" id="PF02636">
    <property type="entry name" value="Methyltransf_28"/>
    <property type="match status" value="1"/>
</dbReference>
<feature type="transmembrane region" description="Helical" evidence="14">
    <location>
        <begin position="879"/>
        <end position="901"/>
    </location>
</feature>
<feature type="transmembrane region" description="Helical" evidence="14">
    <location>
        <begin position="519"/>
        <end position="540"/>
    </location>
</feature>
<feature type="domain" description="Citrate transporter-like" evidence="15">
    <location>
        <begin position="844"/>
        <end position="1228"/>
    </location>
</feature>
<feature type="transmembrane region" description="Helical" evidence="14">
    <location>
        <begin position="840"/>
        <end position="859"/>
    </location>
</feature>
<dbReference type="GO" id="GO:0032259">
    <property type="term" value="P:methylation"/>
    <property type="evidence" value="ECO:0007669"/>
    <property type="project" value="UniProtKB-KW"/>
</dbReference>
<sequence>MMLSRRARNIYPILTNYYYTVHQNIDKTQYDLAKSLYAKIKTTGPVTVADYMKEVLTNPLGGYYMHKDMLGETGDFVTSPELSQIFGEMIAIWFLNEWSKVGSPKPFQIVELGPGKGSLCQDILRVFNHFQALKEASVCLVEVSPLLSDIQARKLCVQTVLSKNEDDPVYREGASVAHKIPIKWYRNLKDVPNIFTLLVAHEFFDALPIHKFRKTALGYREVLVDIDQGKDMCFRYVLANNETPALKLFLKQEERREEFDNETPALKLFLKQEERREEFEVSPESLVVIKEIAARLEQDGGLALIGDYGHAGEGTDTFRAFKKHKQQDPLKHKQQDPLVEPGTADLTADVDFQLLKNAAVEDGKVLAFGPVTQRDFLLKMGIEHRMKNLEEVADEEQMKSIKFGFDMMTDSSKMGNRFKFLSLLPSVLEKLLLKMINCVNGSSSGEKEHLLGVNNAKKYGENRETQTSPSQCHETLVRLSILPPSTEKSSPLDDDVFSSSRIQLSTSSDLKKLLNLKDYFLYLKITILVGIWVACCFVMMTKSVKTQDVHQLSVTPRTTKGYLIPSTFEEKTISVTLEGALLPEYYANLSDKWMSVWIQMIIAKERAGNLTTLNPKSVLASKNITETRRIPLVSEKLIGVVPEISLTTLNPKSVLASKNITETRRIPLVSEKLIGVVPEISVQEYFDIKSTKCDYPKHCYLRINLETNLETNFVQEYFDIKSTKCDYPKHCYLRINLETNLETNFPISLIYDVQPINTDTAVIYAATILVFLYILIIFELVHKTLAAIIASTMSLAVLAALNARPTIGEIISWIDIETLLLLFSMMTLVAIFGETGIFDYLAVVLLLLFSMMTLVAIFGETGIFDYLAVVAYKIAKGRVWTLVNTLCLFTAALSCFLDNVTTALLMTPVTIRLCEMMHLNPVPVLMSMIVYSNIGGAITPIGDPPNVIIASNAAVIKSGVNFSVFTLHMGLGVLFCLIVVYIQFRLMYNVKDLKFDEPNDVQDLKREIEVWKRTAASMASYSKEETVVKNSLIKRTSSLLGKLNRRTSHRSRSGDDHTENLKDLEEQYCIRDKSLLIKSIITMSFVIATFFLHSLPEVANLGLAWTAFLGALLLLILRGKDDIDAIVAKVEWGTLLFFASLFILMEALSKLGLIDWIGTQVNDIIMSVGQESRLAVAILIILWVSAGASAFVDNIPLTTMMIRITTSLAENRALGLPLQPLIWALSFGACLGGNGTLFGSSSNIVCAGVAEQHGYKISFMQFMKIGCPIMLSTTCVVTVYLLVSHVIWTWH</sequence>
<dbReference type="EC" id="2.1.1.320" evidence="4"/>
<evidence type="ECO:0000256" key="13">
    <source>
        <dbReference type="ARBA" id="ARBA00048612"/>
    </source>
</evidence>
<evidence type="ECO:0000256" key="4">
    <source>
        <dbReference type="ARBA" id="ARBA00011935"/>
    </source>
</evidence>
<keyword evidence="11 14" id="KW-0472">Membrane</keyword>
<dbReference type="EMBL" id="JASPKY010000009">
    <property type="protein sequence ID" value="KAK9754140.1"/>
    <property type="molecule type" value="Genomic_DNA"/>
</dbReference>
<evidence type="ECO:0000256" key="6">
    <source>
        <dbReference type="ARBA" id="ARBA00022603"/>
    </source>
</evidence>
<dbReference type="GO" id="GO:0055085">
    <property type="term" value="P:transmembrane transport"/>
    <property type="evidence" value="ECO:0007669"/>
    <property type="project" value="InterPro"/>
</dbReference>
<name>A0AAW1N798_POPJA</name>
<evidence type="ECO:0000256" key="1">
    <source>
        <dbReference type="ARBA" id="ARBA00004141"/>
    </source>
</evidence>
<evidence type="ECO:0000256" key="2">
    <source>
        <dbReference type="ARBA" id="ARBA00004173"/>
    </source>
</evidence>
<dbReference type="PANTHER" id="PTHR43568">
    <property type="entry name" value="P PROTEIN"/>
    <property type="match status" value="1"/>
</dbReference>
<evidence type="ECO:0000256" key="14">
    <source>
        <dbReference type="SAM" id="Phobius"/>
    </source>
</evidence>
<dbReference type="PANTHER" id="PTHR43568:SF1">
    <property type="entry name" value="P PROTEIN"/>
    <property type="match status" value="1"/>
</dbReference>
<keyword evidence="8 14" id="KW-0812">Transmembrane</keyword>
<evidence type="ECO:0000259" key="15">
    <source>
        <dbReference type="Pfam" id="PF03600"/>
    </source>
</evidence>
<comment type="caution">
    <text evidence="16">The sequence shown here is derived from an EMBL/GenBank/DDBJ whole genome shotgun (WGS) entry which is preliminary data.</text>
</comment>
<feature type="transmembrane region" description="Helical" evidence="14">
    <location>
        <begin position="1098"/>
        <end position="1118"/>
    </location>
</feature>
<feature type="transmembrane region" description="Helical" evidence="14">
    <location>
        <begin position="761"/>
        <end position="778"/>
    </location>
</feature>
<proteinExistence type="inferred from homology"/>